<keyword evidence="2" id="KW-1185">Reference proteome</keyword>
<dbReference type="Proteomes" id="UP001375240">
    <property type="component" value="Unassembled WGS sequence"/>
</dbReference>
<gene>
    <name evidence="1" type="ORF">TWF696_008508</name>
</gene>
<dbReference type="CDD" id="cd18186">
    <property type="entry name" value="BTB_POZ_ZBTB_KLHL-like"/>
    <property type="match status" value="1"/>
</dbReference>
<dbReference type="PANTHER" id="PTHR47843:SF2">
    <property type="entry name" value="BTB DOMAIN-CONTAINING PROTEIN"/>
    <property type="match status" value="1"/>
</dbReference>
<dbReference type="AlphaFoldDB" id="A0AAV9ULR4"/>
<organism evidence="1 2">
    <name type="scientific">Orbilia brochopaga</name>
    <dbReference type="NCBI Taxonomy" id="3140254"/>
    <lineage>
        <taxon>Eukaryota</taxon>
        <taxon>Fungi</taxon>
        <taxon>Dikarya</taxon>
        <taxon>Ascomycota</taxon>
        <taxon>Pezizomycotina</taxon>
        <taxon>Orbiliomycetes</taxon>
        <taxon>Orbiliales</taxon>
        <taxon>Orbiliaceae</taxon>
        <taxon>Orbilia</taxon>
    </lineage>
</organism>
<evidence type="ECO:0008006" key="3">
    <source>
        <dbReference type="Google" id="ProtNLM"/>
    </source>
</evidence>
<comment type="caution">
    <text evidence="1">The sequence shown here is derived from an EMBL/GenBank/DDBJ whole genome shotgun (WGS) entry which is preliminary data.</text>
</comment>
<proteinExistence type="predicted"/>
<name>A0AAV9ULR4_9PEZI</name>
<dbReference type="InterPro" id="IPR011333">
    <property type="entry name" value="SKP1/BTB/POZ_sf"/>
</dbReference>
<protein>
    <recommendedName>
        <fullName evidence="3">BTB domain-containing protein</fullName>
    </recommendedName>
</protein>
<accession>A0AAV9ULR4</accession>
<dbReference type="Gene3D" id="3.30.710.10">
    <property type="entry name" value="Potassium Channel Kv1.1, Chain A"/>
    <property type="match status" value="1"/>
</dbReference>
<dbReference type="EMBL" id="JAVHNQ010000007">
    <property type="protein sequence ID" value="KAK6341433.1"/>
    <property type="molecule type" value="Genomic_DNA"/>
</dbReference>
<dbReference type="PANTHER" id="PTHR47843">
    <property type="entry name" value="BTB DOMAIN-CONTAINING PROTEIN-RELATED"/>
    <property type="match status" value="1"/>
</dbReference>
<sequence length="228" mass="25759">MITLKVGTIKTYYVHSKLISSASAVLDRQIKSQMKEGSTKTIVMDDDLTDEPIAFDSFTQFCYLGDYVNLGPKTPTDLLSHARIYVLAEKIEALELKNLALRKATALCVGMEYEEATALESLLSVFFDVVSLIYDGTYDVHAGKMPSNCAMPVVDGDSATTKITRDGFRLLLAKFVVCYADRIQELKDDQFFAPFQELTEYAEDIEMFARDHNYWDKLSVDYKGYLEV</sequence>
<reference evidence="1 2" key="1">
    <citation type="submission" date="2019-10" db="EMBL/GenBank/DDBJ databases">
        <authorList>
            <person name="Palmer J.M."/>
        </authorList>
    </citation>
    <scope>NUCLEOTIDE SEQUENCE [LARGE SCALE GENOMIC DNA]</scope>
    <source>
        <strain evidence="1 2">TWF696</strain>
    </source>
</reference>
<dbReference type="SUPFAM" id="SSF54695">
    <property type="entry name" value="POZ domain"/>
    <property type="match status" value="1"/>
</dbReference>
<evidence type="ECO:0000313" key="1">
    <source>
        <dbReference type="EMBL" id="KAK6341433.1"/>
    </source>
</evidence>
<evidence type="ECO:0000313" key="2">
    <source>
        <dbReference type="Proteomes" id="UP001375240"/>
    </source>
</evidence>